<accession>A0ABQ9F510</accession>
<dbReference type="Proteomes" id="UP001217089">
    <property type="component" value="Unassembled WGS sequence"/>
</dbReference>
<evidence type="ECO:0000256" key="2">
    <source>
        <dbReference type="ARBA" id="ARBA00006772"/>
    </source>
</evidence>
<dbReference type="InterPro" id="IPR001898">
    <property type="entry name" value="SLC13A/DASS"/>
</dbReference>
<dbReference type="EMBL" id="JARBDR010000440">
    <property type="protein sequence ID" value="KAJ8312456.1"/>
    <property type="molecule type" value="Genomic_DNA"/>
</dbReference>
<reference evidence="7 8" key="1">
    <citation type="submission" date="2022-12" db="EMBL/GenBank/DDBJ databases">
        <title>Chromosome-level genome of Tegillarca granosa.</title>
        <authorList>
            <person name="Kim J."/>
        </authorList>
    </citation>
    <scope>NUCLEOTIDE SEQUENCE [LARGE SCALE GENOMIC DNA]</scope>
    <source>
        <strain evidence="7">Teg-2019</strain>
        <tissue evidence="7">Adductor muscle</tissue>
    </source>
</reference>
<keyword evidence="5 6" id="KW-0472">Membrane</keyword>
<feature type="transmembrane region" description="Helical" evidence="6">
    <location>
        <begin position="115"/>
        <end position="140"/>
    </location>
</feature>
<keyword evidence="3 6" id="KW-0812">Transmembrane</keyword>
<keyword evidence="8" id="KW-1185">Reference proteome</keyword>
<comment type="caution">
    <text evidence="7">The sequence shown here is derived from an EMBL/GenBank/DDBJ whole genome shotgun (WGS) entry which is preliminary data.</text>
</comment>
<gene>
    <name evidence="7" type="ORF">KUTeg_009829</name>
</gene>
<dbReference type="Pfam" id="PF00939">
    <property type="entry name" value="Na_sulph_symp"/>
    <property type="match status" value="1"/>
</dbReference>
<sequence length="384" mass="42444">MKHTLPGVTNHKHSYSISDPGIFYWPPLYVKSELRSISNLQQNTQHDLQQNRDEDLQQNPDTKLHVSEQYSDVAKPDNCAVNLSNGDFIAAVYDNVRIHKEQTKESEEYTRMCRALSLCIAYAANVGGIGSLTGTLPNIVLKGQADIVFQESGGESPVTFTTWMIFGLPLSLLVVILIWIWLQLFFLRFKKTNVNERVKEAIRKEYEALGPVSFAQAAVMVHFALMAILWITRDLGGIGGRLQLNPLLSWKIAQEKIPWGVFLLLGGGFALAKGSQATGVTEVTSNTATCTLMMPIMAIATPPNAVVFSYGNVRVIDMVAAGFFINVIAVPVLVLATETWGNAYFNFHTLPDIFQKNITIATTAELTSVVPYHITQHLLNTTGS</sequence>
<evidence type="ECO:0000313" key="7">
    <source>
        <dbReference type="EMBL" id="KAJ8312456.1"/>
    </source>
</evidence>
<evidence type="ECO:0000256" key="1">
    <source>
        <dbReference type="ARBA" id="ARBA00004141"/>
    </source>
</evidence>
<dbReference type="PANTHER" id="PTHR10283">
    <property type="entry name" value="SOLUTE CARRIER FAMILY 13 MEMBER"/>
    <property type="match status" value="1"/>
</dbReference>
<evidence type="ECO:0000256" key="4">
    <source>
        <dbReference type="ARBA" id="ARBA00022989"/>
    </source>
</evidence>
<feature type="transmembrane region" description="Helical" evidence="6">
    <location>
        <begin position="318"/>
        <end position="336"/>
    </location>
</feature>
<evidence type="ECO:0000256" key="5">
    <source>
        <dbReference type="ARBA" id="ARBA00023136"/>
    </source>
</evidence>
<comment type="subcellular location">
    <subcellularLocation>
        <location evidence="1">Membrane</location>
        <topology evidence="1">Multi-pass membrane protein</topology>
    </subcellularLocation>
</comment>
<evidence type="ECO:0000256" key="3">
    <source>
        <dbReference type="ARBA" id="ARBA00022692"/>
    </source>
</evidence>
<organism evidence="7 8">
    <name type="scientific">Tegillarca granosa</name>
    <name type="common">Malaysian cockle</name>
    <name type="synonym">Anadara granosa</name>
    <dbReference type="NCBI Taxonomy" id="220873"/>
    <lineage>
        <taxon>Eukaryota</taxon>
        <taxon>Metazoa</taxon>
        <taxon>Spiralia</taxon>
        <taxon>Lophotrochozoa</taxon>
        <taxon>Mollusca</taxon>
        <taxon>Bivalvia</taxon>
        <taxon>Autobranchia</taxon>
        <taxon>Pteriomorphia</taxon>
        <taxon>Arcoida</taxon>
        <taxon>Arcoidea</taxon>
        <taxon>Arcidae</taxon>
        <taxon>Tegillarca</taxon>
    </lineage>
</organism>
<feature type="transmembrane region" description="Helical" evidence="6">
    <location>
        <begin position="208"/>
        <end position="231"/>
    </location>
</feature>
<dbReference type="PANTHER" id="PTHR10283:SF82">
    <property type="entry name" value="SOLUTE CARRIER FAMILY 13 MEMBER 2"/>
    <property type="match status" value="1"/>
</dbReference>
<evidence type="ECO:0000313" key="8">
    <source>
        <dbReference type="Proteomes" id="UP001217089"/>
    </source>
</evidence>
<name>A0ABQ9F510_TEGGR</name>
<protein>
    <submittedName>
        <fullName evidence="7">Uncharacterized protein</fullName>
    </submittedName>
</protein>
<comment type="similarity">
    <text evidence="2">Belongs to the SLC13A/DASS transporter (TC 2.A.47) family. NADC subfamily.</text>
</comment>
<proteinExistence type="inferred from homology"/>
<evidence type="ECO:0000256" key="6">
    <source>
        <dbReference type="SAM" id="Phobius"/>
    </source>
</evidence>
<keyword evidence="4 6" id="KW-1133">Transmembrane helix</keyword>
<feature type="transmembrane region" description="Helical" evidence="6">
    <location>
        <begin position="160"/>
        <end position="187"/>
    </location>
</feature>